<dbReference type="AlphaFoldDB" id="A0A542CTZ0"/>
<dbReference type="InterPro" id="IPR012337">
    <property type="entry name" value="RNaseH-like_sf"/>
</dbReference>
<evidence type="ECO:0000259" key="2">
    <source>
        <dbReference type="Pfam" id="PF13546"/>
    </source>
</evidence>
<dbReference type="EMBL" id="VFML01000002">
    <property type="protein sequence ID" value="TQI94295.1"/>
    <property type="molecule type" value="Genomic_DNA"/>
</dbReference>
<reference evidence="3 4" key="1">
    <citation type="submission" date="2019-06" db="EMBL/GenBank/DDBJ databases">
        <title>Sequencing the genomes of 1000 actinobacteria strains.</title>
        <authorList>
            <person name="Klenk H.-P."/>
        </authorList>
    </citation>
    <scope>NUCLEOTIDE SEQUENCE [LARGE SCALE GENOMIC DNA]</scope>
    <source>
        <strain evidence="3 4">DSM 45679</strain>
    </source>
</reference>
<proteinExistence type="predicted"/>
<feature type="region of interest" description="Disordered" evidence="1">
    <location>
        <begin position="197"/>
        <end position="216"/>
    </location>
</feature>
<dbReference type="RefSeq" id="WP_342779501.1">
    <property type="nucleotide sequence ID" value="NZ_VFML01000002.1"/>
</dbReference>
<evidence type="ECO:0000313" key="3">
    <source>
        <dbReference type="EMBL" id="TQI94295.1"/>
    </source>
</evidence>
<accession>A0A542CTZ0</accession>
<gene>
    <name evidence="3" type="ORF">FB471_6458</name>
</gene>
<dbReference type="PANTHER" id="PTHR33627:SF1">
    <property type="entry name" value="TRANSPOSASE"/>
    <property type="match status" value="1"/>
</dbReference>
<dbReference type="InterPro" id="IPR039365">
    <property type="entry name" value="IS701-like"/>
</dbReference>
<organism evidence="3 4">
    <name type="scientific">Amycolatopsis cihanbeyliensis</name>
    <dbReference type="NCBI Taxonomy" id="1128664"/>
    <lineage>
        <taxon>Bacteria</taxon>
        <taxon>Bacillati</taxon>
        <taxon>Actinomycetota</taxon>
        <taxon>Actinomycetes</taxon>
        <taxon>Pseudonocardiales</taxon>
        <taxon>Pseudonocardiaceae</taxon>
        <taxon>Amycolatopsis</taxon>
    </lineage>
</organism>
<feature type="region of interest" description="Disordered" evidence="1">
    <location>
        <begin position="168"/>
        <end position="188"/>
    </location>
</feature>
<dbReference type="PANTHER" id="PTHR33627">
    <property type="entry name" value="TRANSPOSASE"/>
    <property type="match status" value="1"/>
</dbReference>
<dbReference type="Pfam" id="PF13546">
    <property type="entry name" value="DDE_5"/>
    <property type="match status" value="1"/>
</dbReference>
<protein>
    <submittedName>
        <fullName evidence="3">SRSO17 transposase</fullName>
    </submittedName>
</protein>
<sequence>MTPDEFSVVRQRLEAFAADVFVPVARSDQRAKGETYLRGLLLDGRRKSMRPMAARLGVDHQGLQQFVTASTWDTAAVRARLACRAVEFIDPVAWVVDDTGFPKDGTGSPGVARQYSGTLGKVANCQIGVSVHAVTDTASCPLEWRLFLPESWDVAKAGPAAVKAAKAKQRKTLTNAPRAAAPAAPADVDAEAVATAATEAARQRRRKSAVPDDKGHRPKWMLAVEMLDGLARHGLRPPLVAADSGYGDSGPFRAALDERGIVYSVQVTGETLAHPADAAPVPPTWSGHGRPPTRPDYPHDPVSIAHHVLAAGRDTATTVTWREGSTGNLSSQFVFLRVRPAGHRITRDTDGTLPERWLIAEWPDDEPEPVTYWLTSQPADTDPTNLIRTAKIRWRIEHDYRELKTGLGLDHFEGRSWTGWHRHVTLVTAAHLFITLLRHDPKADAPA</sequence>
<dbReference type="NCBIfam" id="NF033540">
    <property type="entry name" value="transpos_IS701"/>
    <property type="match status" value="1"/>
</dbReference>
<feature type="domain" description="Transposase IS701-like DDE" evidence="2">
    <location>
        <begin position="24"/>
        <end position="327"/>
    </location>
</feature>
<name>A0A542CTZ0_AMYCI</name>
<dbReference type="InterPro" id="IPR038721">
    <property type="entry name" value="IS701-like_DDE_dom"/>
</dbReference>
<evidence type="ECO:0000313" key="4">
    <source>
        <dbReference type="Proteomes" id="UP000320876"/>
    </source>
</evidence>
<dbReference type="Proteomes" id="UP000320876">
    <property type="component" value="Unassembled WGS sequence"/>
</dbReference>
<dbReference type="SUPFAM" id="SSF53098">
    <property type="entry name" value="Ribonuclease H-like"/>
    <property type="match status" value="1"/>
</dbReference>
<evidence type="ECO:0000256" key="1">
    <source>
        <dbReference type="SAM" id="MobiDB-lite"/>
    </source>
</evidence>
<feature type="compositionally biased region" description="Low complexity" evidence="1">
    <location>
        <begin position="176"/>
        <end position="188"/>
    </location>
</feature>
<comment type="caution">
    <text evidence="3">The sequence shown here is derived from an EMBL/GenBank/DDBJ whole genome shotgun (WGS) entry which is preliminary data.</text>
</comment>
<keyword evidence="4" id="KW-1185">Reference proteome</keyword>